<evidence type="ECO:0000313" key="2">
    <source>
        <dbReference type="Proteomes" id="UP001205105"/>
    </source>
</evidence>
<keyword evidence="2" id="KW-1185">Reference proteome</keyword>
<dbReference type="AlphaFoldDB" id="A0AAD5DIW2"/>
<accession>A0AAD5DIW2</accession>
<evidence type="ECO:0000313" key="1">
    <source>
        <dbReference type="EMBL" id="KAI7836340.1"/>
    </source>
</evidence>
<dbReference type="EMBL" id="JADXDR010000193">
    <property type="protein sequence ID" value="KAI7836340.1"/>
    <property type="molecule type" value="Genomic_DNA"/>
</dbReference>
<organism evidence="1 2">
    <name type="scientific">Chlorella ohadii</name>
    <dbReference type="NCBI Taxonomy" id="2649997"/>
    <lineage>
        <taxon>Eukaryota</taxon>
        <taxon>Viridiplantae</taxon>
        <taxon>Chlorophyta</taxon>
        <taxon>core chlorophytes</taxon>
        <taxon>Trebouxiophyceae</taxon>
        <taxon>Chlorellales</taxon>
        <taxon>Chlorellaceae</taxon>
        <taxon>Chlorella clade</taxon>
        <taxon>Chlorella</taxon>
    </lineage>
</organism>
<dbReference type="Proteomes" id="UP001205105">
    <property type="component" value="Unassembled WGS sequence"/>
</dbReference>
<gene>
    <name evidence="1" type="ORF">COHA_009799</name>
</gene>
<protein>
    <submittedName>
        <fullName evidence="1">Uncharacterized protein</fullName>
    </submittedName>
</protein>
<reference evidence="1" key="1">
    <citation type="submission" date="2020-11" db="EMBL/GenBank/DDBJ databases">
        <title>Chlorella ohadii genome sequencing and assembly.</title>
        <authorList>
            <person name="Murik O."/>
            <person name="Treves H."/>
            <person name="Kedem I."/>
            <person name="Shotland Y."/>
            <person name="Kaplan A."/>
        </authorList>
    </citation>
    <scope>NUCLEOTIDE SEQUENCE</scope>
    <source>
        <strain evidence="1">1</strain>
    </source>
</reference>
<name>A0AAD5DIW2_9CHLO</name>
<proteinExistence type="predicted"/>
<sequence>MGGALLTLLPAVTYSLKEKADADALADHTSRTLNLGLLLSSLGHLVVLGPMANEGTGGKYLPVLVGTWATAFAASLVRF</sequence>
<comment type="caution">
    <text evidence="1">The sequence shown here is derived from an EMBL/GenBank/DDBJ whole genome shotgun (WGS) entry which is preliminary data.</text>
</comment>